<gene>
    <name evidence="10" type="primary">N</name>
</gene>
<comment type="subcellular location">
    <subcellularLocation>
        <location evidence="9">Virion</location>
    </subcellularLocation>
    <subcellularLocation>
        <location evidence="9">Host cytoplasm</location>
    </subcellularLocation>
</comment>
<dbReference type="GO" id="GO:0030430">
    <property type="term" value="C:host cell cytoplasm"/>
    <property type="evidence" value="ECO:0007669"/>
    <property type="project" value="UniProtKB-SubCell"/>
</dbReference>
<dbReference type="EMBL" id="KT749883">
    <property type="protein sequence ID" value="ALW95388.1"/>
    <property type="molecule type" value="Viral_cRNA"/>
</dbReference>
<dbReference type="GO" id="GO:0005198">
    <property type="term" value="F:structural molecule activity"/>
    <property type="evidence" value="ECO:0007669"/>
    <property type="project" value="InterPro"/>
</dbReference>
<dbReference type="GO" id="GO:0003723">
    <property type="term" value="F:RNA binding"/>
    <property type="evidence" value="ECO:0007669"/>
    <property type="project" value="UniProtKB-KW"/>
</dbReference>
<evidence type="ECO:0000256" key="2">
    <source>
        <dbReference type="ARBA" id="ARBA00022497"/>
    </source>
</evidence>
<keyword evidence="8 9" id="KW-0687">Ribonucleoprotein</keyword>
<accession>A0A1B0UFU5</accession>
<keyword evidence="4 9" id="KW-0946">Virion</keyword>
<organism evidence="10">
    <name type="scientific">Porcine parainfluenza virus</name>
    <dbReference type="NCBI Taxonomy" id="251774"/>
    <lineage>
        <taxon>Viruses</taxon>
        <taxon>Riboviria</taxon>
        <taxon>Orthornavirae</taxon>
        <taxon>Negarnaviricota</taxon>
        <taxon>Haploviricotina</taxon>
        <taxon>Monjiviricetes</taxon>
        <taxon>Mononegavirales</taxon>
        <taxon>Paramyxoviridae</taxon>
        <taxon>Rubulavirinae</taxon>
        <taxon>Rubulavirus</taxon>
    </lineage>
</organism>
<evidence type="ECO:0000313" key="10">
    <source>
        <dbReference type="EMBL" id="ALW95388.1"/>
    </source>
</evidence>
<evidence type="ECO:0000256" key="3">
    <source>
        <dbReference type="ARBA" id="ARBA00022561"/>
    </source>
</evidence>
<keyword evidence="6 9" id="KW-0543">Viral nucleoprotein</keyword>
<keyword evidence="5 9" id="KW-0694">RNA-binding</keyword>
<proteinExistence type="inferred from homology"/>
<dbReference type="Pfam" id="PF00973">
    <property type="entry name" value="Paramyxo_ncap"/>
    <property type="match status" value="1"/>
</dbReference>
<keyword evidence="2 9" id="KW-1139">Helical capsid protein</keyword>
<evidence type="ECO:0000256" key="5">
    <source>
        <dbReference type="ARBA" id="ARBA00022884"/>
    </source>
</evidence>
<evidence type="ECO:0000256" key="4">
    <source>
        <dbReference type="ARBA" id="ARBA00022844"/>
    </source>
</evidence>
<dbReference type="InterPro" id="IPR002021">
    <property type="entry name" value="Paramyx_ncap"/>
</dbReference>
<comment type="function">
    <text evidence="9">Forms the helical nucleocapsid (NC), protecting the genome from nucleases.</text>
</comment>
<evidence type="ECO:0000256" key="7">
    <source>
        <dbReference type="ARBA" id="ARBA00023200"/>
    </source>
</evidence>
<dbReference type="GO" id="GO:0019029">
    <property type="term" value="C:helical viral capsid"/>
    <property type="evidence" value="ECO:0007669"/>
    <property type="project" value="UniProtKB-KW"/>
</dbReference>
<keyword evidence="3 9" id="KW-0167">Capsid protein</keyword>
<evidence type="ECO:0000256" key="9">
    <source>
        <dbReference type="RuleBase" id="RU361245"/>
    </source>
</evidence>
<reference evidence="10" key="1">
    <citation type="journal article" date="2016" name="J. Gen. Virol.">
        <title>Widespread detection and characterization of porcine parainfluenza virus 1 in pigs in the USA.</title>
        <authorList>
            <person name="Palinski R.M."/>
            <person name="Chen Z."/>
            <person name="Henningson J.N."/>
            <person name="Lang Y."/>
            <person name="Rowland R.R."/>
            <person name="Fang Y."/>
            <person name="Prickett J."/>
            <person name="Gauger P.C."/>
            <person name="Hause B.M."/>
        </authorList>
    </citation>
    <scope>NUCLEOTIDE SEQUENCE</scope>
    <source>
        <strain evidence="10">3103-1</strain>
    </source>
</reference>
<name>A0A1B0UFU5_9MONO</name>
<comment type="similarity">
    <text evidence="1 9">Belongs to the paramyxoviruses nucleocapsid family.</text>
</comment>
<dbReference type="GO" id="GO:1990904">
    <property type="term" value="C:ribonucleoprotein complex"/>
    <property type="evidence" value="ECO:0007669"/>
    <property type="project" value="UniProtKB-KW"/>
</dbReference>
<protein>
    <recommendedName>
        <fullName evidence="9">Nucleocapsid</fullName>
    </recommendedName>
    <alternativeName>
        <fullName evidence="9">Nucleocapsid protein</fullName>
    </alternativeName>
</protein>
<comment type="subunit">
    <text evidence="9">Homomultimer; forms the nucleocapsid. Binds to the viral genomic RNA. N0 interacts with the phosphoprotein (via N-terminus); this interaction allows P to chaperon N0 to avoid N polymerization before encapsidation. Interacts as N-RNA template with the phosphoprotein (via C-terminus); this interaction positions the polymerase on the template.</text>
</comment>
<evidence type="ECO:0000256" key="1">
    <source>
        <dbReference type="ARBA" id="ARBA00007642"/>
    </source>
</evidence>
<keyword evidence="7 9" id="KW-1035">Host cytoplasm</keyword>
<evidence type="ECO:0000256" key="6">
    <source>
        <dbReference type="ARBA" id="ARBA00023086"/>
    </source>
</evidence>
<dbReference type="GO" id="GO:0019013">
    <property type="term" value="C:viral nucleocapsid"/>
    <property type="evidence" value="ECO:0007669"/>
    <property type="project" value="UniProtKB-KW"/>
</dbReference>
<sequence>MAGLLSVFDTFSSKRSESRYRGGGGAVIPGQKNTVSVFVLGSSIVDDSDKLAIALMFLTHALDTDKQHSQRSGFLVSLMAMAYSSPELYLTTNGVNADVKYVIYTIEHDPQRTTHNGFIVRTRDMDYEKTTEWLFSRITNKYPLLQGQKDTHDPESLLQTYGYPSCLGALIVQVWIVLVKAITSSAGLKKGFFNRLEAFRQDGTVRSSLVFSGETVEGIGSVMRSQQSLVSLMVETLVTMNTARSDLTTLEKNIQIVGNYIRDAGLASFMNTIRYGVETKMAALTLSNLRPDINKLKSLIDIYLSKGARAPFICILRDPVHGEFAPGNYPALWSYAMGVAVVQNKAMQQYVTGRTYLDMEMFLLGQAVAKDAESKISNALEDELGITENAKDRLKHHLANLSGGDGAYHKPTGGGAIEVIIDNADIDLRTEETTEESSIRLSNIRENKGRIADGQRRWETTRSIGDDLNPDNNTDDEVSAAERRIAERLAKKEGKNIKSDILITDGMTEDTDNDDDIMRMNALGGI</sequence>
<evidence type="ECO:0000256" key="8">
    <source>
        <dbReference type="ARBA" id="ARBA00023274"/>
    </source>
</evidence>